<evidence type="ECO:0000313" key="3">
    <source>
        <dbReference type="EMBL" id="QXN89359.1"/>
    </source>
</evidence>
<name>A0ABX8RKB8_NOCIO</name>
<proteinExistence type="predicted"/>
<reference evidence="3 4" key="1">
    <citation type="submission" date="2021-07" db="EMBL/GenBank/DDBJ databases">
        <title>Whole Genome Sequence of Nocardia Iowensis.</title>
        <authorList>
            <person name="Lamm A."/>
            <person name="Collins-Fairclough A.M."/>
            <person name="Bunk B."/>
            <person name="Sproer C."/>
        </authorList>
    </citation>
    <scope>NUCLEOTIDE SEQUENCE [LARGE SCALE GENOMIC DNA]</scope>
    <source>
        <strain evidence="3 4">NRRL 5646</strain>
    </source>
</reference>
<dbReference type="InterPro" id="IPR019920">
    <property type="entry name" value="F420-binding_dom_put"/>
</dbReference>
<protein>
    <submittedName>
        <fullName evidence="3">PPOX class F420-dependent oxidoreductase</fullName>
    </submittedName>
</protein>
<dbReference type="EMBL" id="CP078145">
    <property type="protein sequence ID" value="QXN89359.1"/>
    <property type="molecule type" value="Genomic_DNA"/>
</dbReference>
<accession>A0ABX8RKB8</accession>
<evidence type="ECO:0000313" key="4">
    <source>
        <dbReference type="Proteomes" id="UP000694257"/>
    </source>
</evidence>
<feature type="domain" description="Pyridoxamine 5'-phosphate oxidase N-terminal" evidence="2">
    <location>
        <begin position="8"/>
        <end position="116"/>
    </location>
</feature>
<dbReference type="InterPro" id="IPR011576">
    <property type="entry name" value="Pyridox_Oxase_N"/>
</dbReference>
<keyword evidence="4" id="KW-1185">Reference proteome</keyword>
<dbReference type="NCBIfam" id="TIGR03618">
    <property type="entry name" value="Rv1155_F420"/>
    <property type="match status" value="1"/>
</dbReference>
<dbReference type="PANTHER" id="PTHR35176:SF1">
    <property type="entry name" value="F420H(2)-DEPENDENT BILIVERDIN REDUCTASE"/>
    <property type="match status" value="1"/>
</dbReference>
<evidence type="ECO:0000259" key="2">
    <source>
        <dbReference type="Pfam" id="PF01243"/>
    </source>
</evidence>
<dbReference type="Pfam" id="PF01243">
    <property type="entry name" value="PNPOx_N"/>
    <property type="match status" value="1"/>
</dbReference>
<sequence>MHPMTDTEWRRFALAGTRTGKLATHRVDGRPHVTPIWFLLDESEGEQPRIVFTTWHDSLKYRALRRDPRFSLCIDDQEPPYSYVMLECVADFTDDPDLLRDWATRIGGRYMGADRAESYGKRNSTPGEYLVRAPIHRAITARDIAA</sequence>
<organism evidence="3 4">
    <name type="scientific">Nocardia iowensis</name>
    <dbReference type="NCBI Taxonomy" id="204891"/>
    <lineage>
        <taxon>Bacteria</taxon>
        <taxon>Bacillati</taxon>
        <taxon>Actinomycetota</taxon>
        <taxon>Actinomycetes</taxon>
        <taxon>Mycobacteriales</taxon>
        <taxon>Nocardiaceae</taxon>
        <taxon>Nocardia</taxon>
    </lineage>
</organism>
<dbReference type="PANTHER" id="PTHR35176">
    <property type="entry name" value="HEME OXYGENASE HI_0854-RELATED"/>
    <property type="match status" value="1"/>
</dbReference>
<dbReference type="InterPro" id="IPR052019">
    <property type="entry name" value="F420H2_bilvrd_red/Heme_oxyg"/>
</dbReference>
<keyword evidence="1" id="KW-0560">Oxidoreductase</keyword>
<dbReference type="Proteomes" id="UP000694257">
    <property type="component" value="Chromosome"/>
</dbReference>
<evidence type="ECO:0000256" key="1">
    <source>
        <dbReference type="ARBA" id="ARBA00023002"/>
    </source>
</evidence>
<gene>
    <name evidence="3" type="ORF">KV110_28040</name>
</gene>